<dbReference type="AlphaFoldDB" id="A0A1V1P899"/>
<sequence>MNDNAMHLDIHLEHDAVCVSISDDASSLSPISQTTICDVEFSKCGDSIIEIINRSMIEPSYTHIEKQLEEAGTRLFDEICPPHMKQYICDSSFEYLILGIHEKLTHIPWELMYTGQNFLCRQFKTGRILKTHHQTFQPPERKPGYPLNMWIIANPQGNLREAAKEGLSIYQSCESNPVVQPALDDDIPVEIIKSKIKSFDIVHFAGHAVYDSANPSQSAWELKENNFYASHINQMKGGAAMPSLVFTNACQRVKQSEYKNEKGLSHSFIHAGVRHYIDTLWDILDAPARSFSQTFYEMLFQGFTVGESMDHARKYLIEKFGIHPLGWASYILYGDPRIRYINQTTDINRIFNKLKKIIAHPANTMKALMLLILMIFAGVLFQEKSHQPNTNFSVQQMMLNHIKQNQERTDQLFNELTNIGYISDSVHDNWTSKSRTMGMIFNAVTSQPTDKRFLYAIQNHIFNQKIFVLLETESFDIVLEQLIRKIKLLNYKEKKPLNLIIPEYILFLETAHSKNESFVFMRMVEKDSGIVLKSIFQSIDIDDLSPLFMQISIVLSDIKKNNPIRGRIVNMEQNYLHLNIGKIYGVKTGQQFRILEHKSLMRIVSVSLKTCKGIIDSGENTIKTGEKVEIMNEVSMPNIHNSNRLY</sequence>
<protein>
    <recommendedName>
        <fullName evidence="1">CHAT domain-containing protein</fullName>
    </recommendedName>
</protein>
<reference evidence="3" key="1">
    <citation type="submission" date="2012-11" db="EMBL/GenBank/DDBJ databases">
        <authorList>
            <person name="Lucero-Rivera Y.E."/>
            <person name="Tovar-Ramirez D."/>
        </authorList>
    </citation>
    <scope>NUCLEOTIDE SEQUENCE [LARGE SCALE GENOMIC DNA]</scope>
    <source>
        <strain evidence="3">Araruama</strain>
    </source>
</reference>
<feature type="domain" description="CHAT" evidence="1">
    <location>
        <begin position="70"/>
        <end position="335"/>
    </location>
</feature>
<name>A0A1V1P899_9BACT</name>
<dbReference type="Proteomes" id="UP000189670">
    <property type="component" value="Unassembled WGS sequence"/>
</dbReference>
<accession>A0A1V1P899</accession>
<comment type="caution">
    <text evidence="2">The sequence shown here is derived from an EMBL/GenBank/DDBJ whole genome shotgun (WGS) entry which is preliminary data.</text>
</comment>
<evidence type="ECO:0000313" key="3">
    <source>
        <dbReference type="Proteomes" id="UP000189670"/>
    </source>
</evidence>
<dbReference type="InterPro" id="IPR024983">
    <property type="entry name" value="CHAT_dom"/>
</dbReference>
<proteinExistence type="predicted"/>
<evidence type="ECO:0000259" key="1">
    <source>
        <dbReference type="Pfam" id="PF12770"/>
    </source>
</evidence>
<organism evidence="2 3">
    <name type="scientific">Candidatus Magnetoglobus multicellularis str. Araruama</name>
    <dbReference type="NCBI Taxonomy" id="890399"/>
    <lineage>
        <taxon>Bacteria</taxon>
        <taxon>Pseudomonadati</taxon>
        <taxon>Thermodesulfobacteriota</taxon>
        <taxon>Desulfobacteria</taxon>
        <taxon>Desulfobacterales</taxon>
        <taxon>Desulfobacteraceae</taxon>
        <taxon>Candidatus Magnetoglobus</taxon>
    </lineage>
</organism>
<dbReference type="EMBL" id="ATBP01000334">
    <property type="protein sequence ID" value="ETR71003.1"/>
    <property type="molecule type" value="Genomic_DNA"/>
</dbReference>
<evidence type="ECO:0000313" key="2">
    <source>
        <dbReference type="EMBL" id="ETR71003.1"/>
    </source>
</evidence>
<gene>
    <name evidence="2" type="ORF">OMM_08399</name>
</gene>
<dbReference type="Pfam" id="PF12770">
    <property type="entry name" value="CHAT"/>
    <property type="match status" value="1"/>
</dbReference>